<gene>
    <name evidence="2" type="ORF">FVP60_02035</name>
</gene>
<dbReference type="Proteomes" id="UP000321196">
    <property type="component" value="Unassembled WGS sequence"/>
</dbReference>
<proteinExistence type="predicted"/>
<dbReference type="AlphaFoldDB" id="A0A5C8HS10"/>
<keyword evidence="3" id="KW-1185">Reference proteome</keyword>
<name>A0A5C8HS10_9MICO</name>
<accession>A0A5C8HS10</accession>
<dbReference type="EMBL" id="VRSW01000001">
    <property type="protein sequence ID" value="TXK05791.1"/>
    <property type="molecule type" value="Genomic_DNA"/>
</dbReference>
<feature type="region of interest" description="Disordered" evidence="1">
    <location>
        <begin position="55"/>
        <end position="74"/>
    </location>
</feature>
<evidence type="ECO:0000313" key="2">
    <source>
        <dbReference type="EMBL" id="TXK05791.1"/>
    </source>
</evidence>
<feature type="compositionally biased region" description="Basic and acidic residues" evidence="1">
    <location>
        <begin position="64"/>
        <end position="74"/>
    </location>
</feature>
<reference evidence="2 3" key="1">
    <citation type="submission" date="2019-08" db="EMBL/GenBank/DDBJ databases">
        <authorList>
            <person name="Dong K."/>
        </authorList>
    </citation>
    <scope>NUCLEOTIDE SEQUENCE [LARGE SCALE GENOMIC DNA]</scope>
    <source>
        <strain evidence="2 3">M4-8</strain>
    </source>
</reference>
<evidence type="ECO:0000256" key="1">
    <source>
        <dbReference type="SAM" id="MobiDB-lite"/>
    </source>
</evidence>
<sequence>MSTTLVSRRLDVHETAHAPALPTNTAPLRELSITRRLSVRAAIWLLAHMPAATDHTTRAQQLRVRTERDRRETAARTEHYLRLLQV</sequence>
<comment type="caution">
    <text evidence="2">The sequence shown here is derived from an EMBL/GenBank/DDBJ whole genome shotgun (WGS) entry which is preliminary data.</text>
</comment>
<evidence type="ECO:0000313" key="3">
    <source>
        <dbReference type="Proteomes" id="UP000321196"/>
    </source>
</evidence>
<dbReference type="RefSeq" id="WP_147824602.1">
    <property type="nucleotide sequence ID" value="NZ_BAAARG010000001.1"/>
</dbReference>
<protein>
    <submittedName>
        <fullName evidence="2">Uncharacterized protein</fullName>
    </submittedName>
</protein>
<organism evidence="2 3">
    <name type="scientific">Microbacterium mitrae</name>
    <dbReference type="NCBI Taxonomy" id="664640"/>
    <lineage>
        <taxon>Bacteria</taxon>
        <taxon>Bacillati</taxon>
        <taxon>Actinomycetota</taxon>
        <taxon>Actinomycetes</taxon>
        <taxon>Micrococcales</taxon>
        <taxon>Microbacteriaceae</taxon>
        <taxon>Microbacterium</taxon>
    </lineage>
</organism>